<dbReference type="InterPro" id="IPR019613">
    <property type="entry name" value="DUF4198"/>
</dbReference>
<proteinExistence type="predicted"/>
<dbReference type="SUPFAM" id="SSF49478">
    <property type="entry name" value="Cna protein B-type domain"/>
    <property type="match status" value="1"/>
</dbReference>
<dbReference type="RefSeq" id="WP_130140719.1">
    <property type="nucleotide sequence ID" value="NZ_SGIT01000001.1"/>
</dbReference>
<dbReference type="EMBL" id="SGIT01000001">
    <property type="protein sequence ID" value="RZF62493.1"/>
    <property type="molecule type" value="Genomic_DNA"/>
</dbReference>
<keyword evidence="3" id="KW-1185">Reference proteome</keyword>
<organism evidence="2 3">
    <name type="scientific">Sphingobacterium corticibacterium</name>
    <dbReference type="NCBI Taxonomy" id="2484746"/>
    <lineage>
        <taxon>Bacteria</taxon>
        <taxon>Pseudomonadati</taxon>
        <taxon>Bacteroidota</taxon>
        <taxon>Sphingobacteriia</taxon>
        <taxon>Sphingobacteriales</taxon>
        <taxon>Sphingobacteriaceae</taxon>
        <taxon>Sphingobacterium</taxon>
    </lineage>
</organism>
<gene>
    <name evidence="2" type="ORF">EWE74_06745</name>
</gene>
<evidence type="ECO:0000313" key="2">
    <source>
        <dbReference type="EMBL" id="RZF62493.1"/>
    </source>
</evidence>
<protein>
    <submittedName>
        <fullName evidence="2">DUF4198 domain-containing protein</fullName>
    </submittedName>
</protein>
<feature type="chain" id="PRO_5020423952" evidence="1">
    <location>
        <begin position="25"/>
        <end position="240"/>
    </location>
</feature>
<evidence type="ECO:0000256" key="1">
    <source>
        <dbReference type="SAM" id="SignalP"/>
    </source>
</evidence>
<dbReference type="AlphaFoldDB" id="A0A4Q6XQC5"/>
<accession>A0A4Q6XQC5</accession>
<evidence type="ECO:0000313" key="3">
    <source>
        <dbReference type="Proteomes" id="UP000292855"/>
    </source>
</evidence>
<reference evidence="2 3" key="1">
    <citation type="submission" date="2019-02" db="EMBL/GenBank/DDBJ databases">
        <authorList>
            <person name="Li Y."/>
        </authorList>
    </citation>
    <scope>NUCLEOTIDE SEQUENCE [LARGE SCALE GENOMIC DNA]</scope>
    <source>
        <strain evidence="2 3">30C10-4-7</strain>
    </source>
</reference>
<dbReference type="OrthoDB" id="1148550at2"/>
<dbReference type="Pfam" id="PF10670">
    <property type="entry name" value="DUF4198"/>
    <property type="match status" value="1"/>
</dbReference>
<name>A0A4Q6XQC5_9SPHI</name>
<feature type="signal peptide" evidence="1">
    <location>
        <begin position="1"/>
        <end position="24"/>
    </location>
</feature>
<dbReference type="Proteomes" id="UP000292855">
    <property type="component" value="Unassembled WGS sequence"/>
</dbReference>
<keyword evidence="1" id="KW-0732">Signal</keyword>
<sequence length="240" mass="26657">MKKSPLFVLLIALLCSSLSHTAYAHALWIESSSTTAPKNTVQTVKVFYGEYEHGTKDLVKDWYSDVKALELYVQHPNGQSTKLETQVADDHLSASFTPTEEGLYLIHTTHAAGELGGKTKYVFSASLPVVVGESDLMITNPKEIDLLAFVAPRENRLNQTVDIYLLDKGSIPEATNVTVISAEGWAKTFKTDADGKVSFSPLWKGMYVVETSKYQPQEGVWNEKAHTHVWQSATTIFHVH</sequence>
<comment type="caution">
    <text evidence="2">The sequence shown here is derived from an EMBL/GenBank/DDBJ whole genome shotgun (WGS) entry which is preliminary data.</text>
</comment>